<evidence type="ECO:0000313" key="2">
    <source>
        <dbReference type="Proteomes" id="UP000270411"/>
    </source>
</evidence>
<protein>
    <submittedName>
        <fullName evidence="1">Uncharacterized protein</fullName>
    </submittedName>
</protein>
<dbReference type="EMBL" id="CP033969">
    <property type="protein sequence ID" value="AZG13785.1"/>
    <property type="molecule type" value="Genomic_DNA"/>
</dbReference>
<proteinExistence type="predicted"/>
<accession>A0A3G8H0J9</accession>
<dbReference type="OrthoDB" id="9052589at2"/>
<evidence type="ECO:0000313" key="1">
    <source>
        <dbReference type="EMBL" id="AZG13785.1"/>
    </source>
</evidence>
<gene>
    <name evidence="1" type="ORF">EHF44_10170</name>
</gene>
<dbReference type="RefSeq" id="WP_124683636.1">
    <property type="nucleotide sequence ID" value="NZ_CP033969.1"/>
</dbReference>
<organism evidence="1 2">
    <name type="scientific">Cupriavidus pauculus</name>
    <dbReference type="NCBI Taxonomy" id="82633"/>
    <lineage>
        <taxon>Bacteria</taxon>
        <taxon>Pseudomonadati</taxon>
        <taxon>Pseudomonadota</taxon>
        <taxon>Betaproteobacteria</taxon>
        <taxon>Burkholderiales</taxon>
        <taxon>Burkholderiaceae</taxon>
        <taxon>Cupriavidus</taxon>
    </lineage>
</organism>
<name>A0A3G8H0J9_9BURK</name>
<dbReference type="AlphaFoldDB" id="A0A3G8H0J9"/>
<sequence>MEIFCKNEAARQEAIDPRFAVSVAHLNGATLYELRARRNVDAQIVVGAEDRERFAQGLQELQNYGGAIQFENIVADIEGSPLFANSSGTMRKLELSTSRSEALLTLRLTSAIVGTTLIEFHGHASRGTRGMRFTGRTLGELATVSLSSDVGSRHAPLKLDINPNAWIGKPVLKLPYFDRLRELVRLIADEATASISIEVDGEEIFSGGGTLPGGPLIQLHRRFLGQIDILRRLDRFFVLHLVIPPSPKDVFEDIDSLEELLQLVCIAEAEDPQMTFTLVADKSAVFEELMEKIQVRRPVDLRLTHEMHLHLLGLDCGMYTVEVGCLETMVEVVGPAILKYGSPVQLSCRPADSNRWFARIAGKGPIRESSSLTDD</sequence>
<dbReference type="KEGG" id="cpau:EHF44_10170"/>
<dbReference type="Proteomes" id="UP000270411">
    <property type="component" value="Chromosome 1"/>
</dbReference>
<reference evidence="2" key="1">
    <citation type="submission" date="2018-11" db="EMBL/GenBank/DDBJ databases">
        <title>FDA dAtabase for Regulatory Grade micrObial Sequences (FDA-ARGOS): Supporting development and validation of Infectious Disease Dx tests.</title>
        <authorList>
            <person name="Goldberg B."/>
            <person name="Campos J."/>
            <person name="Tallon L."/>
            <person name="Sadzewicz L."/>
            <person name="Zhao X."/>
            <person name="Vavikolanu K."/>
            <person name="Mehta A."/>
            <person name="Aluvathingal J."/>
            <person name="Nadendla S."/>
            <person name="Geyer C."/>
            <person name="Nandy P."/>
            <person name="Yan Y."/>
            <person name="Sichtig H."/>
        </authorList>
    </citation>
    <scope>NUCLEOTIDE SEQUENCE [LARGE SCALE GENOMIC DNA]</scope>
    <source>
        <strain evidence="2">FDAARGOS_614</strain>
    </source>
</reference>